<reference evidence="7 8" key="1">
    <citation type="submission" date="2023-04" db="EMBL/GenBank/DDBJ databases">
        <title>Complete genome sequence of Alisedimentitalea scapharcae.</title>
        <authorList>
            <person name="Rong J.-C."/>
            <person name="Yi M.-L."/>
            <person name="Zhao Q."/>
        </authorList>
    </citation>
    <scope>NUCLEOTIDE SEQUENCE [LARGE SCALE GENOMIC DNA]</scope>
    <source>
        <strain evidence="7 8">KCTC 42119</strain>
    </source>
</reference>
<keyword evidence="5" id="KW-0732">Signal</keyword>
<evidence type="ECO:0000256" key="1">
    <source>
        <dbReference type="ARBA" id="ARBA00022617"/>
    </source>
</evidence>
<feature type="domain" description="Cytochrome c" evidence="6">
    <location>
        <begin position="388"/>
        <end position="520"/>
    </location>
</feature>
<sequence>MIMVQHAVTFFATLCVSCSSIALASENTADQDRDPAVSQEFDPGWSHLAVAPWTQQEQNRARIAVERPVTAQEPEAFEAYPGGAATGGDVFGQDAFSQPSGNMEFEQKLEFQLGNAFFEKLWVSSPSSTKASDGLGPLYNARACQSCHIRDGRGAAPDETGDSGSLLFKISVPEIGATDRSITASAPDPVYGGQIQDHSLPGLRAEGRIDVQWSERPVTLADGMTVHLRVPDHQIVDLGWGPFAKGARLSPRVAPQMIGLGLLEAIPATEILAGADPDDHDADGISGRANLVWSDRYQRTVLGRFGLKAASPTVRDQSAAAFSFDIGISSSMHPDPWGDCTAAQPACQAAPHGNDDARFTEIDDIGLDLITFYSRNLAVPARRNANAPQVLRGKAVFHQSGCADCHRPKFVTHKLPDQPEQSFQLIWPYTDMLLHDMGDGLADDMPKGLASGREWRTPPLWGLGLTTQVSPDAGFLHDGRARTMLEAVLWHGGEARASRDAVISLSAEDRDALLRFLASL</sequence>
<dbReference type="InterPro" id="IPR051395">
    <property type="entry name" value="Cytochrome_c_Peroxidase/MauG"/>
</dbReference>
<dbReference type="PIRSF" id="PIRSF028099">
    <property type="entry name" value="DUF1111"/>
    <property type="match status" value="1"/>
</dbReference>
<evidence type="ECO:0000256" key="4">
    <source>
        <dbReference type="PROSITE-ProRule" id="PRU00433"/>
    </source>
</evidence>
<keyword evidence="8" id="KW-1185">Reference proteome</keyword>
<dbReference type="Gene3D" id="1.10.760.10">
    <property type="entry name" value="Cytochrome c-like domain"/>
    <property type="match status" value="1"/>
</dbReference>
<name>A0ABZ2XWL6_9RHOB</name>
<dbReference type="PANTHER" id="PTHR30600:SF4">
    <property type="entry name" value="CYTOCHROME C DOMAIN-CONTAINING PROTEIN"/>
    <property type="match status" value="1"/>
</dbReference>
<dbReference type="InterPro" id="IPR036909">
    <property type="entry name" value="Cyt_c-like_dom_sf"/>
</dbReference>
<dbReference type="PANTHER" id="PTHR30600">
    <property type="entry name" value="CYTOCHROME C PEROXIDASE-RELATED"/>
    <property type="match status" value="1"/>
</dbReference>
<gene>
    <name evidence="7" type="ORF">QEZ52_07030</name>
</gene>
<dbReference type="PROSITE" id="PS51007">
    <property type="entry name" value="CYTC"/>
    <property type="match status" value="1"/>
</dbReference>
<dbReference type="InterPro" id="IPR010538">
    <property type="entry name" value="DHOR"/>
</dbReference>
<dbReference type="Pfam" id="PF06537">
    <property type="entry name" value="DHOR"/>
    <property type="match status" value="1"/>
</dbReference>
<evidence type="ECO:0000256" key="3">
    <source>
        <dbReference type="ARBA" id="ARBA00023004"/>
    </source>
</evidence>
<keyword evidence="2 4" id="KW-0479">Metal-binding</keyword>
<accession>A0ABZ2XWL6</accession>
<dbReference type="SUPFAM" id="SSF46626">
    <property type="entry name" value="Cytochrome c"/>
    <property type="match status" value="1"/>
</dbReference>
<keyword evidence="1 4" id="KW-0349">Heme</keyword>
<protein>
    <submittedName>
        <fullName evidence="7">Di-heme oxidoredictase family protein</fullName>
    </submittedName>
</protein>
<organism evidence="7 8">
    <name type="scientific">Aliisedimentitalea scapharcae</name>
    <dbReference type="NCBI Taxonomy" id="1524259"/>
    <lineage>
        <taxon>Bacteria</taxon>
        <taxon>Pseudomonadati</taxon>
        <taxon>Pseudomonadota</taxon>
        <taxon>Alphaproteobacteria</taxon>
        <taxon>Rhodobacterales</taxon>
        <taxon>Roseobacteraceae</taxon>
        <taxon>Aliisedimentitalea</taxon>
    </lineage>
</organism>
<evidence type="ECO:0000256" key="5">
    <source>
        <dbReference type="SAM" id="SignalP"/>
    </source>
</evidence>
<evidence type="ECO:0000313" key="8">
    <source>
        <dbReference type="Proteomes" id="UP001623232"/>
    </source>
</evidence>
<evidence type="ECO:0000256" key="2">
    <source>
        <dbReference type="ARBA" id="ARBA00022723"/>
    </source>
</evidence>
<feature type="chain" id="PRO_5045585548" evidence="5">
    <location>
        <begin position="25"/>
        <end position="520"/>
    </location>
</feature>
<proteinExistence type="predicted"/>
<dbReference type="Proteomes" id="UP001623232">
    <property type="component" value="Chromosome"/>
</dbReference>
<evidence type="ECO:0000313" key="7">
    <source>
        <dbReference type="EMBL" id="WZK90288.1"/>
    </source>
</evidence>
<dbReference type="InterPro" id="IPR009056">
    <property type="entry name" value="Cyt_c-like_dom"/>
</dbReference>
<feature type="signal peptide" evidence="5">
    <location>
        <begin position="1"/>
        <end position="24"/>
    </location>
</feature>
<dbReference type="EMBL" id="CP123584">
    <property type="protein sequence ID" value="WZK90288.1"/>
    <property type="molecule type" value="Genomic_DNA"/>
</dbReference>
<evidence type="ECO:0000259" key="6">
    <source>
        <dbReference type="PROSITE" id="PS51007"/>
    </source>
</evidence>
<keyword evidence="3 4" id="KW-0408">Iron</keyword>